<dbReference type="Proteomes" id="UP000520767">
    <property type="component" value="Unassembled WGS sequence"/>
</dbReference>
<protein>
    <submittedName>
        <fullName evidence="1">Uncharacterized protein</fullName>
    </submittedName>
</protein>
<gene>
    <name evidence="1" type="ORF">FHR82_004854</name>
</gene>
<proteinExistence type="predicted"/>
<reference evidence="1 2" key="1">
    <citation type="submission" date="2020-08" db="EMBL/GenBank/DDBJ databases">
        <title>Genomic Encyclopedia of Type Strains, Phase III (KMG-III): the genomes of soil and plant-associated and newly described type strains.</title>
        <authorList>
            <person name="Whitman W."/>
        </authorList>
    </citation>
    <scope>NUCLEOTIDE SEQUENCE [LARGE SCALE GENOMIC DNA]</scope>
    <source>
        <strain evidence="1 2">CECT 8960</strain>
    </source>
</reference>
<sequence>MVGVLFSCYEQAGRPSLAAIEEWIGAHPGLPGTASKETIRRMLLGLAVPLTWDMADTVYLALCGMAGRDPDEPVDDRRDGPAGLSRQEAFHRYWQAAVAVS</sequence>
<name>A0A7W7Q7N1_9PSEU</name>
<accession>A0A7W7Q7N1</accession>
<organism evidence="1 2">
    <name type="scientific">Actinophytocola algeriensis</name>
    <dbReference type="NCBI Taxonomy" id="1768010"/>
    <lineage>
        <taxon>Bacteria</taxon>
        <taxon>Bacillati</taxon>
        <taxon>Actinomycetota</taxon>
        <taxon>Actinomycetes</taxon>
        <taxon>Pseudonocardiales</taxon>
        <taxon>Pseudonocardiaceae</taxon>
    </lineage>
</organism>
<evidence type="ECO:0000313" key="1">
    <source>
        <dbReference type="EMBL" id="MBB4908601.1"/>
    </source>
</evidence>
<dbReference type="RefSeq" id="WP_184812737.1">
    <property type="nucleotide sequence ID" value="NZ_JACHJQ010000005.1"/>
</dbReference>
<dbReference type="EMBL" id="JACHJQ010000005">
    <property type="protein sequence ID" value="MBB4908601.1"/>
    <property type="molecule type" value="Genomic_DNA"/>
</dbReference>
<evidence type="ECO:0000313" key="2">
    <source>
        <dbReference type="Proteomes" id="UP000520767"/>
    </source>
</evidence>
<dbReference type="AlphaFoldDB" id="A0A7W7Q7N1"/>
<keyword evidence="2" id="KW-1185">Reference proteome</keyword>
<comment type="caution">
    <text evidence="1">The sequence shown here is derived from an EMBL/GenBank/DDBJ whole genome shotgun (WGS) entry which is preliminary data.</text>
</comment>